<comment type="caution">
    <text evidence="2">The sequence shown here is derived from an EMBL/GenBank/DDBJ whole genome shotgun (WGS) entry which is preliminary data.</text>
</comment>
<feature type="compositionally biased region" description="Low complexity" evidence="1">
    <location>
        <begin position="47"/>
        <end position="56"/>
    </location>
</feature>
<accession>A0A5M9J820</accession>
<evidence type="ECO:0000256" key="1">
    <source>
        <dbReference type="SAM" id="MobiDB-lite"/>
    </source>
</evidence>
<keyword evidence="3" id="KW-1185">Reference proteome</keyword>
<protein>
    <submittedName>
        <fullName evidence="2">Uncharacterized protein</fullName>
    </submittedName>
</protein>
<feature type="compositionally biased region" description="Basic and acidic residues" evidence="1">
    <location>
        <begin position="33"/>
        <end position="46"/>
    </location>
</feature>
<evidence type="ECO:0000313" key="2">
    <source>
        <dbReference type="EMBL" id="KAA8565758.1"/>
    </source>
</evidence>
<organism evidence="2 3">
    <name type="scientific">Monilinia fructicola</name>
    <name type="common">Brown rot fungus</name>
    <name type="synonym">Ciboria fructicola</name>
    <dbReference type="NCBI Taxonomy" id="38448"/>
    <lineage>
        <taxon>Eukaryota</taxon>
        <taxon>Fungi</taxon>
        <taxon>Dikarya</taxon>
        <taxon>Ascomycota</taxon>
        <taxon>Pezizomycotina</taxon>
        <taxon>Leotiomycetes</taxon>
        <taxon>Helotiales</taxon>
        <taxon>Sclerotiniaceae</taxon>
        <taxon>Monilinia</taxon>
    </lineage>
</organism>
<dbReference type="EMBL" id="VICG01000013">
    <property type="protein sequence ID" value="KAA8565758.1"/>
    <property type="molecule type" value="Genomic_DNA"/>
</dbReference>
<feature type="region of interest" description="Disordered" evidence="1">
    <location>
        <begin position="102"/>
        <end position="126"/>
    </location>
</feature>
<evidence type="ECO:0000313" key="3">
    <source>
        <dbReference type="Proteomes" id="UP000322873"/>
    </source>
</evidence>
<feature type="region of interest" description="Disordered" evidence="1">
    <location>
        <begin position="33"/>
        <end position="88"/>
    </location>
</feature>
<dbReference type="Proteomes" id="UP000322873">
    <property type="component" value="Unassembled WGS sequence"/>
</dbReference>
<gene>
    <name evidence="2" type="ORF">EYC84_009590</name>
</gene>
<proteinExistence type="predicted"/>
<dbReference type="VEuPathDB" id="FungiDB:MFRU_006g03050"/>
<sequence>MLRTISRKTLSQSTSTIFKPSTLFSRNMADRRVEEAAQAAGEKKDSSPSNPSVISSGGAIGKQFNPDGNIGQIGEKIGGPFSKDGAIGSQFDAAKDGLAGQVEKAVDGPSRPATEREEVINYDDDE</sequence>
<name>A0A5M9J820_MONFR</name>
<reference evidence="2 3" key="1">
    <citation type="submission" date="2019-06" db="EMBL/GenBank/DDBJ databases">
        <title>Genome Sequence of the Brown Rot Fungal Pathogen Monilinia fructicola.</title>
        <authorList>
            <person name="De Miccolis Angelini R.M."/>
            <person name="Landi L."/>
            <person name="Abate D."/>
            <person name="Pollastro S."/>
            <person name="Romanazzi G."/>
            <person name="Faretra F."/>
        </authorList>
    </citation>
    <scope>NUCLEOTIDE SEQUENCE [LARGE SCALE GENOMIC DNA]</scope>
    <source>
        <strain evidence="2 3">Mfrc123</strain>
    </source>
</reference>
<dbReference type="AlphaFoldDB" id="A0A5M9J820"/>